<dbReference type="PANTHER" id="PTHR12236:SF79">
    <property type="entry name" value="CUTICULAR PROTEIN 50CB-RELATED"/>
    <property type="match status" value="1"/>
</dbReference>
<dbReference type="InterPro" id="IPR051217">
    <property type="entry name" value="Insect_Cuticle_Struc_Prot"/>
</dbReference>
<evidence type="ECO:0000256" key="2">
    <source>
        <dbReference type="PROSITE-ProRule" id="PRU00497"/>
    </source>
</evidence>
<feature type="signal peptide" evidence="4">
    <location>
        <begin position="1"/>
        <end position="20"/>
    </location>
</feature>
<gene>
    <name evidence="5" type="ORF">HAZT_HAZT001456</name>
</gene>
<evidence type="ECO:0000313" key="5">
    <source>
        <dbReference type="EMBL" id="KAA0188673.1"/>
    </source>
</evidence>
<sequence>MKRRCLWLTVVAVVAGVVTTDTSNYGAPTGGGGNFGGGGGGSFGGGGGGSFGGGGGSFGGGGSGGGGSFGGGGGSFGGGGSGGGSFGGGGTSGGGNTDGPDGPAIYTFKWDVNDPPSNNFYGHEEDRNGVNTQGRYYVRLPDSRLMKVEYYVDDWGYHPTVTFEGTAIFPPSGGPINPRPTPGPGNPGTPSPYPTNRPPIPTQPPGLYGLPVGR</sequence>
<dbReference type="Proteomes" id="UP000711488">
    <property type="component" value="Unassembled WGS sequence"/>
</dbReference>
<keyword evidence="1 2" id="KW-0193">Cuticle</keyword>
<dbReference type="InterPro" id="IPR000618">
    <property type="entry name" value="Insect_cuticle"/>
</dbReference>
<reference evidence="5" key="2">
    <citation type="journal article" date="2018" name="Environ. Sci. Technol.">
        <title>The Toxicogenome of Hyalella azteca: A Model for Sediment Ecotoxicology and Evolutionary Toxicology.</title>
        <authorList>
            <person name="Poynton H.C."/>
            <person name="Hasenbein S."/>
            <person name="Benoit J.B."/>
            <person name="Sepulveda M.S."/>
            <person name="Poelchau M.F."/>
            <person name="Hughes D.S.T."/>
            <person name="Murali S.C."/>
            <person name="Chen S."/>
            <person name="Glastad K.M."/>
            <person name="Goodisman M.A.D."/>
            <person name="Werren J.H."/>
            <person name="Vineis J.H."/>
            <person name="Bowen J.L."/>
            <person name="Friedrich M."/>
            <person name="Jones J."/>
            <person name="Robertson H.M."/>
            <person name="Feyereisen R."/>
            <person name="Mechler-Hickson A."/>
            <person name="Mathers N."/>
            <person name="Lee C.E."/>
            <person name="Colbourne J.K."/>
            <person name="Biales A."/>
            <person name="Johnston J.S."/>
            <person name="Wellborn G.A."/>
            <person name="Rosendale A.J."/>
            <person name="Cridge A.G."/>
            <person name="Munoz-Torres M.C."/>
            <person name="Bain P.A."/>
            <person name="Manny A.R."/>
            <person name="Major K.M."/>
            <person name="Lambert F.N."/>
            <person name="Vulpe C.D."/>
            <person name="Tuck P."/>
            <person name="Blalock B.J."/>
            <person name="Lin Y.Y."/>
            <person name="Smith M.E."/>
            <person name="Ochoa-Acuna H."/>
            <person name="Chen M.M."/>
            <person name="Childers C.P."/>
            <person name="Qu J."/>
            <person name="Dugan S."/>
            <person name="Lee S.L."/>
            <person name="Chao H."/>
            <person name="Dinh H."/>
            <person name="Han Y."/>
            <person name="Doddapaneni H."/>
            <person name="Worley K.C."/>
            <person name="Muzny D.M."/>
            <person name="Gibbs R.A."/>
            <person name="Richards S."/>
        </authorList>
    </citation>
    <scope>NUCLEOTIDE SEQUENCE</scope>
    <source>
        <strain evidence="5">HAZT.00-mixed</strain>
        <tissue evidence="5">Whole organism</tissue>
    </source>
</reference>
<reference evidence="5" key="3">
    <citation type="submission" date="2019-06" db="EMBL/GenBank/DDBJ databases">
        <authorList>
            <person name="Poynton C."/>
            <person name="Hasenbein S."/>
            <person name="Benoit J.B."/>
            <person name="Sepulveda M.S."/>
            <person name="Poelchau M.F."/>
            <person name="Murali S.C."/>
            <person name="Chen S."/>
            <person name="Glastad K.M."/>
            <person name="Werren J.H."/>
            <person name="Vineis J.H."/>
            <person name="Bowen J.L."/>
            <person name="Friedrich M."/>
            <person name="Jones J."/>
            <person name="Robertson H.M."/>
            <person name="Feyereisen R."/>
            <person name="Mechler-Hickson A."/>
            <person name="Mathers N."/>
            <person name="Lee C.E."/>
            <person name="Colbourne J.K."/>
            <person name="Biales A."/>
            <person name="Johnston J.S."/>
            <person name="Wellborn G.A."/>
            <person name="Rosendale A.J."/>
            <person name="Cridge A.G."/>
            <person name="Munoz-Torres M.C."/>
            <person name="Bain P.A."/>
            <person name="Manny A.R."/>
            <person name="Major K.M."/>
            <person name="Lambert F.N."/>
            <person name="Vulpe C.D."/>
            <person name="Tuck P."/>
            <person name="Blalock B.J."/>
            <person name="Lin Y.-Y."/>
            <person name="Smith M.E."/>
            <person name="Ochoa-Acuna H."/>
            <person name="Chen M.-J.M."/>
            <person name="Childers C.P."/>
            <person name="Qu J."/>
            <person name="Dugan S."/>
            <person name="Lee S.L."/>
            <person name="Chao H."/>
            <person name="Dinh H."/>
            <person name="Han Y."/>
            <person name="Doddapaneni H."/>
            <person name="Worley K.C."/>
            <person name="Muzny D.M."/>
            <person name="Gibbs R.A."/>
            <person name="Richards S."/>
        </authorList>
    </citation>
    <scope>NUCLEOTIDE SEQUENCE</scope>
    <source>
        <strain evidence="5">HAZT.00-mixed</strain>
        <tissue evidence="5">Whole organism</tissue>
    </source>
</reference>
<dbReference type="PROSITE" id="PS51155">
    <property type="entry name" value="CHIT_BIND_RR_2"/>
    <property type="match status" value="1"/>
</dbReference>
<keyword evidence="4" id="KW-0732">Signal</keyword>
<reference evidence="5" key="1">
    <citation type="submission" date="2014-08" db="EMBL/GenBank/DDBJ databases">
        <authorList>
            <person name="Murali S."/>
            <person name="Richards S."/>
            <person name="Bandaranaike D."/>
            <person name="Bellair M."/>
            <person name="Blankenburg K."/>
            <person name="Chao H."/>
            <person name="Dinh H."/>
            <person name="Doddapaneni H."/>
            <person name="Dugan-Rocha S."/>
            <person name="Elkadiri S."/>
            <person name="Gnanaolivu R."/>
            <person name="Hughes D."/>
            <person name="Lee S."/>
            <person name="Li M."/>
            <person name="Ming W."/>
            <person name="Munidasa M."/>
            <person name="Muniz J."/>
            <person name="Nguyen L."/>
            <person name="Osuji N."/>
            <person name="Pu L.-L."/>
            <person name="Puazo M."/>
            <person name="Skinner E."/>
            <person name="Qu C."/>
            <person name="Quiroz J."/>
            <person name="Raj R."/>
            <person name="Weissenberger G."/>
            <person name="Xin Y."/>
            <person name="Zou X."/>
            <person name="Han Y."/>
            <person name="Worley K."/>
            <person name="Muzny D."/>
            <person name="Gibbs R."/>
        </authorList>
    </citation>
    <scope>NUCLEOTIDE SEQUENCE</scope>
    <source>
        <strain evidence="5">HAZT.00-mixed</strain>
        <tissue evidence="5">Whole organism</tissue>
    </source>
</reference>
<dbReference type="AlphaFoldDB" id="A0A6A0GU56"/>
<dbReference type="EMBL" id="JQDR03014089">
    <property type="protein sequence ID" value="KAA0188673.1"/>
    <property type="molecule type" value="Genomic_DNA"/>
</dbReference>
<feature type="chain" id="PRO_5025600603" evidence="4">
    <location>
        <begin position="21"/>
        <end position="214"/>
    </location>
</feature>
<evidence type="ECO:0000256" key="4">
    <source>
        <dbReference type="SAM" id="SignalP"/>
    </source>
</evidence>
<organism evidence="5">
    <name type="scientific">Hyalella azteca</name>
    <name type="common">Amphipod</name>
    <dbReference type="NCBI Taxonomy" id="294128"/>
    <lineage>
        <taxon>Eukaryota</taxon>
        <taxon>Metazoa</taxon>
        <taxon>Ecdysozoa</taxon>
        <taxon>Arthropoda</taxon>
        <taxon>Crustacea</taxon>
        <taxon>Multicrustacea</taxon>
        <taxon>Malacostraca</taxon>
        <taxon>Eumalacostraca</taxon>
        <taxon>Peracarida</taxon>
        <taxon>Amphipoda</taxon>
        <taxon>Senticaudata</taxon>
        <taxon>Talitrida</taxon>
        <taxon>Talitroidea</taxon>
        <taxon>Hyalellidae</taxon>
        <taxon>Hyalella</taxon>
    </lineage>
</organism>
<dbReference type="GO" id="GO:0005615">
    <property type="term" value="C:extracellular space"/>
    <property type="evidence" value="ECO:0007669"/>
    <property type="project" value="TreeGrafter"/>
</dbReference>
<feature type="region of interest" description="Disordered" evidence="3">
    <location>
        <begin position="169"/>
        <end position="214"/>
    </location>
</feature>
<dbReference type="Pfam" id="PF00379">
    <property type="entry name" value="Chitin_bind_4"/>
    <property type="match status" value="1"/>
</dbReference>
<accession>A0A6A0GU56</accession>
<feature type="region of interest" description="Disordered" evidence="3">
    <location>
        <begin position="80"/>
        <end position="108"/>
    </location>
</feature>
<evidence type="ECO:0000256" key="3">
    <source>
        <dbReference type="SAM" id="MobiDB-lite"/>
    </source>
</evidence>
<comment type="caution">
    <text evidence="5">The sequence shown here is derived from an EMBL/GenBank/DDBJ whole genome shotgun (WGS) entry which is preliminary data.</text>
</comment>
<feature type="compositionally biased region" description="Gly residues" evidence="3">
    <location>
        <begin position="80"/>
        <end position="97"/>
    </location>
</feature>
<name>A0A6A0GU56_HYAAZ</name>
<dbReference type="GO" id="GO:0042302">
    <property type="term" value="F:structural constituent of cuticle"/>
    <property type="evidence" value="ECO:0007669"/>
    <property type="project" value="UniProtKB-UniRule"/>
</dbReference>
<protein>
    <submittedName>
        <fullName evidence="5">Cuticle Protein CPR RR Uncl</fullName>
    </submittedName>
</protein>
<dbReference type="PANTHER" id="PTHR12236">
    <property type="entry name" value="STRUCTURAL CONTITUENT OF CUTICLE"/>
    <property type="match status" value="1"/>
</dbReference>
<evidence type="ECO:0000256" key="1">
    <source>
        <dbReference type="ARBA" id="ARBA00022460"/>
    </source>
</evidence>
<proteinExistence type="predicted"/>
<feature type="compositionally biased region" description="Pro residues" evidence="3">
    <location>
        <begin position="177"/>
        <end position="204"/>
    </location>
</feature>
<dbReference type="GO" id="GO:0031012">
    <property type="term" value="C:extracellular matrix"/>
    <property type="evidence" value="ECO:0007669"/>
    <property type="project" value="TreeGrafter"/>
</dbReference>